<keyword evidence="4" id="KW-1185">Reference proteome</keyword>
<dbReference type="Proteomes" id="UP000439314">
    <property type="component" value="Unassembled WGS sequence"/>
</dbReference>
<dbReference type="EMBL" id="WJPM01000002">
    <property type="protein sequence ID" value="MRH73545.1"/>
    <property type="molecule type" value="Genomic_DNA"/>
</dbReference>
<reference evidence="3" key="2">
    <citation type="journal article" date="2020" name="Plant Dis.">
        <title>A Grain Rot of Rice in Iran Caused by a Xanthomonas Strain Closely Related to X. sacchari.</title>
        <authorList>
            <person name="Mirghasempour S.A."/>
            <person name="Huang S."/>
            <person name="Studholme D.J."/>
            <person name="Brady C.L."/>
        </authorList>
    </citation>
    <scope>NUCLEOTIDE SEQUENCE</scope>
    <source>
        <strain evidence="3">SAM114</strain>
    </source>
</reference>
<evidence type="ECO:0000313" key="2">
    <source>
        <dbReference type="EMBL" id="MRG99213.1"/>
    </source>
</evidence>
<evidence type="ECO:0000313" key="5">
    <source>
        <dbReference type="Proteomes" id="UP000439314"/>
    </source>
</evidence>
<evidence type="ECO:0000259" key="1">
    <source>
        <dbReference type="Pfam" id="PF08845"/>
    </source>
</evidence>
<dbReference type="GO" id="GO:0016788">
    <property type="term" value="F:hydrolase activity, acting on ester bonds"/>
    <property type="evidence" value="ECO:0007669"/>
    <property type="project" value="InterPro"/>
</dbReference>
<dbReference type="Proteomes" id="UP000437931">
    <property type="component" value="Unassembled WGS sequence"/>
</dbReference>
<evidence type="ECO:0000313" key="3">
    <source>
        <dbReference type="EMBL" id="MRH73545.1"/>
    </source>
</evidence>
<dbReference type="EMBL" id="WJPN01000002">
    <property type="protein sequence ID" value="MRG99213.1"/>
    <property type="molecule type" value="Genomic_DNA"/>
</dbReference>
<evidence type="ECO:0000313" key="4">
    <source>
        <dbReference type="Proteomes" id="UP000437931"/>
    </source>
</evidence>
<dbReference type="Pfam" id="PF08845">
    <property type="entry name" value="SymE_toxin"/>
    <property type="match status" value="1"/>
</dbReference>
<feature type="domain" description="Toxin SymE-like" evidence="1">
    <location>
        <begin position="2"/>
        <end position="53"/>
    </location>
</feature>
<dbReference type="GO" id="GO:0016070">
    <property type="term" value="P:RNA metabolic process"/>
    <property type="evidence" value="ECO:0007669"/>
    <property type="project" value="InterPro"/>
</dbReference>
<sequence>MGYRYYDVNRNGMRVGRQVPSLRLHGLWLEGLGFAVGGKVRITMANGALLITAVPVASPPVAKKRRRFKVAP</sequence>
<protein>
    <submittedName>
        <fullName evidence="2">Type I addiction module toxin, SymE family</fullName>
    </submittedName>
</protein>
<proteinExistence type="predicted"/>
<dbReference type="GO" id="GO:0005737">
    <property type="term" value="C:cytoplasm"/>
    <property type="evidence" value="ECO:0007669"/>
    <property type="project" value="InterPro"/>
</dbReference>
<organism evidence="2 5">
    <name type="scientific">Xanthomonas sontii</name>
    <dbReference type="NCBI Taxonomy" id="2650745"/>
    <lineage>
        <taxon>Bacteria</taxon>
        <taxon>Pseudomonadati</taxon>
        <taxon>Pseudomonadota</taxon>
        <taxon>Gammaproteobacteria</taxon>
        <taxon>Lysobacterales</taxon>
        <taxon>Lysobacteraceae</taxon>
        <taxon>Xanthomonas</taxon>
    </lineage>
</organism>
<accession>A0A6N7Q4K9</accession>
<dbReference type="InterPro" id="IPR014944">
    <property type="entry name" value="Toxin_SymE-like"/>
</dbReference>
<dbReference type="AlphaFoldDB" id="A0A6N7Q4K9"/>
<gene>
    <name evidence="2" type="ORF">GIY21_02805</name>
    <name evidence="3" type="ORF">GIY22_02795</name>
</gene>
<name>A0A6N7Q4K9_9XANT</name>
<comment type="caution">
    <text evidence="2">The sequence shown here is derived from an EMBL/GenBank/DDBJ whole genome shotgun (WGS) entry which is preliminary data.</text>
</comment>
<dbReference type="GO" id="GO:0003723">
    <property type="term" value="F:RNA binding"/>
    <property type="evidence" value="ECO:0007669"/>
    <property type="project" value="InterPro"/>
</dbReference>
<reference evidence="4 5" key="1">
    <citation type="submission" date="2019-11" db="EMBL/GenBank/DDBJ databases">
        <title>First report of rice panicle blight caused by Xanthomonas sp. in Iran.</title>
        <authorList>
            <person name="Mirghasempour S.A."/>
            <person name="Huang S."/>
            <person name="Brady C.L."/>
            <person name="Studholme D.J."/>
        </authorList>
    </citation>
    <scope>NUCLEOTIDE SEQUENCE [LARGE SCALE GENOMIC DNA]</scope>
    <source>
        <strain evidence="2 5">ASD011</strain>
        <strain evidence="4">SAM114</strain>
    </source>
</reference>